<dbReference type="PANTHER" id="PTHR43278:SF1">
    <property type="entry name" value="IRON-SULFUR FLAVOPROTEIN MJ1083"/>
    <property type="match status" value="1"/>
</dbReference>
<sequence>MKILGLIASPRGKESRTLCLVDAVLEGARKEGAETELIDLYTLRIEYCTACGSCYATGDCSLMDDFPELFDAILDADGIVLGSPNYIDSVTAPLKAVFDRMADAIHCQMLTGKFGCSVCTAGGSNEDEVVAYMNHVLTVLGATAVGGVGVAVGRDPTALGRAEEEAVLLGKQLARSIRGELEYPEQEEIHRQRREYFRQLVTANREIWRHEYDWYVTMGWIKEE</sequence>
<dbReference type="AlphaFoldDB" id="A0A498H2Q7"/>
<dbReference type="PANTHER" id="PTHR43278">
    <property type="entry name" value="NAD(P)H-DEPENDENT FMN-CONTAINING OXIDOREDUCTASE YWQN-RELATED"/>
    <property type="match status" value="1"/>
</dbReference>
<keyword evidence="8" id="KW-1185">Reference proteome</keyword>
<dbReference type="Gene3D" id="3.40.50.360">
    <property type="match status" value="1"/>
</dbReference>
<dbReference type="InterPro" id="IPR005025">
    <property type="entry name" value="FMN_Rdtase-like_dom"/>
</dbReference>
<dbReference type="Proteomes" id="UP000290932">
    <property type="component" value="Unassembled WGS sequence"/>
</dbReference>
<keyword evidence="3" id="KW-0285">Flavoprotein</keyword>
<dbReference type="InterPro" id="IPR029039">
    <property type="entry name" value="Flavoprotein-like_sf"/>
</dbReference>
<dbReference type="Pfam" id="PF03358">
    <property type="entry name" value="FMN_red"/>
    <property type="match status" value="1"/>
</dbReference>
<proteinExistence type="inferred from homology"/>
<evidence type="ECO:0000259" key="6">
    <source>
        <dbReference type="Pfam" id="PF03358"/>
    </source>
</evidence>
<keyword evidence="4" id="KW-0288">FMN</keyword>
<evidence type="ECO:0000256" key="1">
    <source>
        <dbReference type="ARBA" id="ARBA00001917"/>
    </source>
</evidence>
<name>A0A498H2Q7_9EURY</name>
<comment type="caution">
    <text evidence="7">The sequence shown here is derived from an EMBL/GenBank/DDBJ whole genome shotgun (WGS) entry which is preliminary data.</text>
</comment>
<accession>A0A498H2Q7</accession>
<evidence type="ECO:0000256" key="3">
    <source>
        <dbReference type="ARBA" id="ARBA00022630"/>
    </source>
</evidence>
<dbReference type="RefSeq" id="WP_128692845.1">
    <property type="nucleotide sequence ID" value="NZ_LHQS01000001.1"/>
</dbReference>
<comment type="similarity">
    <text evidence="5">Belongs to the SsuE family. Isf subfamily.</text>
</comment>
<dbReference type="GO" id="GO:0016491">
    <property type="term" value="F:oxidoreductase activity"/>
    <property type="evidence" value="ECO:0007669"/>
    <property type="project" value="InterPro"/>
</dbReference>
<evidence type="ECO:0000256" key="4">
    <source>
        <dbReference type="ARBA" id="ARBA00022643"/>
    </source>
</evidence>
<dbReference type="EMBL" id="LHQS01000001">
    <property type="protein sequence ID" value="RXE57083.1"/>
    <property type="molecule type" value="Genomic_DNA"/>
</dbReference>
<evidence type="ECO:0000256" key="5">
    <source>
        <dbReference type="ARBA" id="ARBA00038292"/>
    </source>
</evidence>
<dbReference type="SUPFAM" id="SSF52218">
    <property type="entry name" value="Flavoproteins"/>
    <property type="match status" value="1"/>
</dbReference>
<comment type="cofactor">
    <cofactor evidence="2">
        <name>[4Fe-4S] cluster</name>
        <dbReference type="ChEBI" id="CHEBI:49883"/>
    </cofactor>
</comment>
<reference evidence="7 8" key="1">
    <citation type="journal article" date="2015" name="Int. J. Syst. Evol. Microbiol.">
        <title>Methanoculleus taiwanensis sp. nov., a methanogen isolated from deep marine sediment at the deformation front area near Taiwan.</title>
        <authorList>
            <person name="Weng C.Y."/>
            <person name="Chen S.C."/>
            <person name="Lai M.C."/>
            <person name="Wu S.Y."/>
            <person name="Lin S."/>
            <person name="Yang T.F."/>
            <person name="Chen P.C."/>
        </authorList>
    </citation>
    <scope>NUCLEOTIDE SEQUENCE [LARGE SCALE GENOMIC DNA]</scope>
    <source>
        <strain evidence="7 8">CYW4</strain>
    </source>
</reference>
<gene>
    <name evidence="7" type="ORF">ABH15_02860</name>
</gene>
<protein>
    <submittedName>
        <fullName evidence="7">Iron-sulfur protein</fullName>
    </submittedName>
</protein>
<dbReference type="OrthoDB" id="9059at2157"/>
<organism evidence="7 8">
    <name type="scientific">Methanoculleus taiwanensis</name>
    <dbReference type="NCBI Taxonomy" id="1550565"/>
    <lineage>
        <taxon>Archaea</taxon>
        <taxon>Methanobacteriati</taxon>
        <taxon>Methanobacteriota</taxon>
        <taxon>Stenosarchaea group</taxon>
        <taxon>Methanomicrobia</taxon>
        <taxon>Methanomicrobiales</taxon>
        <taxon>Methanomicrobiaceae</taxon>
        <taxon>Methanoculleus</taxon>
    </lineage>
</organism>
<comment type="cofactor">
    <cofactor evidence="1">
        <name>FMN</name>
        <dbReference type="ChEBI" id="CHEBI:58210"/>
    </cofactor>
</comment>
<dbReference type="InterPro" id="IPR051796">
    <property type="entry name" value="ISF_SsuE-like"/>
</dbReference>
<evidence type="ECO:0000313" key="7">
    <source>
        <dbReference type="EMBL" id="RXE57083.1"/>
    </source>
</evidence>
<feature type="domain" description="NADPH-dependent FMN reductase-like" evidence="6">
    <location>
        <begin position="1"/>
        <end position="155"/>
    </location>
</feature>
<evidence type="ECO:0000256" key="2">
    <source>
        <dbReference type="ARBA" id="ARBA00001966"/>
    </source>
</evidence>
<evidence type="ECO:0000313" key="8">
    <source>
        <dbReference type="Proteomes" id="UP000290932"/>
    </source>
</evidence>